<feature type="domain" description="Glycosyl transferase family 1" evidence="1">
    <location>
        <begin position="217"/>
        <end position="393"/>
    </location>
</feature>
<gene>
    <name evidence="2" type="ORF">M3P19_16140</name>
</gene>
<name>A0ABT0PX64_9FLAO</name>
<accession>A0ABT0PX64</accession>
<sequence>MKILWVSNTIFPDLAKSLGENIPVIGGWMYGLALDLVSNGTELTVVTASKHHHKLSKKINGIQYYLLESSTSIYNYDQSLESQWVTVIKETQPDVVHIHGTEAAHGLALMNKIPDLNYVISIQGLISVYTRYYWGGLTESIIKKNITFRDVVRRDSLLKAKQKFKKRGEAVEVPYLKKTAHVIGRTHWDHTHAITINPNIMYHFCNESLRKEFYDSRKWDADSKKDYSLMISSAAYPIKGMHKVLEAIKIVKKLYPEVKLNVVGKDITDSSSFSEKLRLSGYGKLLKNYIRENQLSDQVNFMGSLEAKGMIQAYLNNHAFICPSSIENSPNSLGEAQLLGTPVIASYAGGIPDMVDHESSGLLYRFEEIEQLARHIIRIFEQPELAEKLSKGGIISATKRHDRERNLKDLMSCYTTILENNHS</sequence>
<evidence type="ECO:0000259" key="1">
    <source>
        <dbReference type="Pfam" id="PF00534"/>
    </source>
</evidence>
<dbReference type="Proteomes" id="UP001203607">
    <property type="component" value="Unassembled WGS sequence"/>
</dbReference>
<reference evidence="2 3" key="1">
    <citation type="submission" date="2022-05" db="EMBL/GenBank/DDBJ databases">
        <authorList>
            <person name="Park J.-S."/>
        </authorList>
    </citation>
    <scope>NUCLEOTIDE SEQUENCE [LARGE SCALE GENOMIC DNA]</scope>
    <source>
        <strain evidence="2 3">2012CJ35-5</strain>
    </source>
</reference>
<protein>
    <submittedName>
        <fullName evidence="2">Glycosyltransferase family 4 protein</fullName>
    </submittedName>
</protein>
<dbReference type="InterPro" id="IPR001296">
    <property type="entry name" value="Glyco_trans_1"/>
</dbReference>
<dbReference type="Gene3D" id="3.40.50.2000">
    <property type="entry name" value="Glycogen Phosphorylase B"/>
    <property type="match status" value="2"/>
</dbReference>
<dbReference type="InterPro" id="IPR050194">
    <property type="entry name" value="Glycosyltransferase_grp1"/>
</dbReference>
<dbReference type="EMBL" id="JAMFMA010000004">
    <property type="protein sequence ID" value="MCL6275546.1"/>
    <property type="molecule type" value="Genomic_DNA"/>
</dbReference>
<evidence type="ECO:0000313" key="3">
    <source>
        <dbReference type="Proteomes" id="UP001203607"/>
    </source>
</evidence>
<comment type="caution">
    <text evidence="2">The sequence shown here is derived from an EMBL/GenBank/DDBJ whole genome shotgun (WGS) entry which is preliminary data.</text>
</comment>
<evidence type="ECO:0000313" key="2">
    <source>
        <dbReference type="EMBL" id="MCL6275546.1"/>
    </source>
</evidence>
<dbReference type="PANTHER" id="PTHR45947">
    <property type="entry name" value="SULFOQUINOVOSYL TRANSFERASE SQD2"/>
    <property type="match status" value="1"/>
</dbReference>
<dbReference type="SUPFAM" id="SSF53756">
    <property type="entry name" value="UDP-Glycosyltransferase/glycogen phosphorylase"/>
    <property type="match status" value="1"/>
</dbReference>
<keyword evidence="3" id="KW-1185">Reference proteome</keyword>
<proteinExistence type="predicted"/>
<dbReference type="CDD" id="cd03801">
    <property type="entry name" value="GT4_PimA-like"/>
    <property type="match status" value="1"/>
</dbReference>
<dbReference type="RefSeq" id="WP_249658728.1">
    <property type="nucleotide sequence ID" value="NZ_JAMFMA010000004.1"/>
</dbReference>
<dbReference type="Pfam" id="PF00534">
    <property type="entry name" value="Glycos_transf_1"/>
    <property type="match status" value="1"/>
</dbReference>
<organism evidence="2 3">
    <name type="scientific">Flagellimonas spongiicola</name>
    <dbReference type="NCBI Taxonomy" id="2942208"/>
    <lineage>
        <taxon>Bacteria</taxon>
        <taxon>Pseudomonadati</taxon>
        <taxon>Bacteroidota</taxon>
        <taxon>Flavobacteriia</taxon>
        <taxon>Flavobacteriales</taxon>
        <taxon>Flavobacteriaceae</taxon>
        <taxon>Flagellimonas</taxon>
    </lineage>
</organism>
<dbReference type="PANTHER" id="PTHR45947:SF3">
    <property type="entry name" value="SULFOQUINOVOSYL TRANSFERASE SQD2"/>
    <property type="match status" value="1"/>
</dbReference>